<evidence type="ECO:0000256" key="2">
    <source>
        <dbReference type="PROSITE-ProRule" id="PRU00169"/>
    </source>
</evidence>
<evidence type="ECO:0000313" key="6">
    <source>
        <dbReference type="EMBL" id="USP78986.1"/>
    </source>
</evidence>
<dbReference type="SMART" id="SM00387">
    <property type="entry name" value="HATPase_c"/>
    <property type="match status" value="1"/>
</dbReference>
<dbReference type="CDD" id="cd00082">
    <property type="entry name" value="HisKA"/>
    <property type="match status" value="1"/>
</dbReference>
<dbReference type="InterPro" id="IPR050956">
    <property type="entry name" value="2C_system_His_kinase"/>
</dbReference>
<dbReference type="PANTHER" id="PTHR43719">
    <property type="entry name" value="TWO-COMPONENT HISTIDINE KINASE"/>
    <property type="match status" value="1"/>
</dbReference>
<dbReference type="SUPFAM" id="SSF55781">
    <property type="entry name" value="GAF domain-like"/>
    <property type="match status" value="1"/>
</dbReference>
<sequence length="1265" mass="141300">MDYEGQLEQPIPTDLAALTLLEALDVDHRPSFALRLPSRSAHDTLDLAYSNAALDAADGLLARITGYHDTSTLEESTTAQLAFRNWVCGAPQECGMQWPGHVYTFEGHLWSALTIGNYRIVSGVPTFLMWLNTGPSSQAARKMSREGKVAQTKYPRDASPPTTPPALPANLPETPENSAYSSAPYKPHMRGSFDYTSAALPLDLVPGFYIDYFHAADWANTSLGPIESWSPDLRCMANMVLGNSAPTILFWGEDAIMLYNEAYVQLLGHLHPCMGKSLRTHIPERWPAFQTMVHHIKDTGESLDESDILLFIDRDGYLEETHWSFQFVPILDSHCNVKAYYQTFFEVTGHRLLERRVSSLVALGTQSANARDFPSFWNTTLSSLSLIDKDVPLALLYAAERHVSAEMTSTCSPGSTLPLDGCVLKGAIGVEANHPIAPATININEDSYLLHPFLRRAAKSRKATVVYLDQLPASEATLKGIKWRGYGDPCHTIVVCPIIPTTGNQVEGFLIIGLNPRRPFDEDYQKYLQVMVRLLATSLASVVLFEEEVRQHENAVAQAAQIQEQLLAEIKLEEGKFQRFAERSDVAIFTASPTGEYTYRNQRWYDMFDIAKFVTNATEAWDKIAFEEDIPFCESVFAKLVMNHESVCFELRTRMPWLPPSELTQLQPEDTEHFRWIWCSAYPELGPSGELVEIVGNIIDISKQKWAEGMQKFRTDSALQGKQHLEHFIDTTSHEMRNPLSAIMQCADSIISAYGHDECHTITTNGWSTFLESTLDAAQTIAQCAQHMRHIVDDILTISKLDSGLLDMTPVVAQPENIARHAVRMFEAEAKAAGIDISLDIGQSYRDMEIDWTSLDPTRVLQILINLLTNAIKFTRLEKTKMVKMILSASATEPTSSPGGIQFNEERLVEHDRHLAEDWKHAQDLFYLQFSVSDTGRGLSEEERGTLFTRFSQASPRTHIHYGGSGLGLFISRRLTELQGGSIGLSSQPGKGSTFSFYIKTRKTKPTTTRNGSLPHVFPEDVKHRPLVSSTRPSPPLRSFTTEDARIAKVTDPTIRRPSAHTIQSPLTHFKSDSAMAGNGQKVNSQDPRPTKKRAPEPLHVLIVEDNLVNQRVLAKQLRNLGCEISVANHGQEALEFLPKTSLWNHAHPLSLSLSRKETYHVPSTEPMPFGYDEVPPILLDLILMDWEMPIMNGLEAVSEIRRLENEGLLMGRVPVIGVTANVRQQQIEKAVEAGMDHVVGKPFRVAELLVRMRDVVAGNGAGEL</sequence>
<dbReference type="Gene3D" id="3.40.50.2300">
    <property type="match status" value="1"/>
</dbReference>
<evidence type="ECO:0000259" key="5">
    <source>
        <dbReference type="PROSITE" id="PS50110"/>
    </source>
</evidence>
<dbReference type="VEuPathDB" id="FungiDB:yc1106_06260"/>
<dbReference type="Proteomes" id="UP001056012">
    <property type="component" value="Chromosome 4"/>
</dbReference>
<dbReference type="PANTHER" id="PTHR43719:SF30">
    <property type="entry name" value="TWO-COMPONENT SYSTEM RESPONSE REGULATOR"/>
    <property type="match status" value="1"/>
</dbReference>
<dbReference type="OrthoDB" id="60033at2759"/>
<dbReference type="InterPro" id="IPR001789">
    <property type="entry name" value="Sig_transdc_resp-reg_receiver"/>
</dbReference>
<dbReference type="Gene3D" id="1.10.287.130">
    <property type="match status" value="1"/>
</dbReference>
<dbReference type="InterPro" id="IPR003594">
    <property type="entry name" value="HATPase_dom"/>
</dbReference>
<dbReference type="CDD" id="cd17546">
    <property type="entry name" value="REC_hyHK_CKI1_RcsC-like"/>
    <property type="match status" value="1"/>
</dbReference>
<evidence type="ECO:0000256" key="3">
    <source>
        <dbReference type="SAM" id="MobiDB-lite"/>
    </source>
</evidence>
<dbReference type="InterPro" id="IPR035965">
    <property type="entry name" value="PAS-like_dom_sf"/>
</dbReference>
<evidence type="ECO:0000256" key="1">
    <source>
        <dbReference type="ARBA" id="ARBA00022553"/>
    </source>
</evidence>
<feature type="region of interest" description="Disordered" evidence="3">
    <location>
        <begin position="140"/>
        <end position="181"/>
    </location>
</feature>
<dbReference type="InterPro" id="IPR005467">
    <property type="entry name" value="His_kinase_dom"/>
</dbReference>
<dbReference type="InterPro" id="IPR011006">
    <property type="entry name" value="CheY-like_superfamily"/>
</dbReference>
<dbReference type="AlphaFoldDB" id="A0A9Q8Z9J6"/>
<dbReference type="EMBL" id="CP089277">
    <property type="protein sequence ID" value="USP78986.1"/>
    <property type="molecule type" value="Genomic_DNA"/>
</dbReference>
<feature type="region of interest" description="Disordered" evidence="3">
    <location>
        <begin position="1071"/>
        <end position="1094"/>
    </location>
</feature>
<feature type="domain" description="Histidine kinase" evidence="4">
    <location>
        <begin position="731"/>
        <end position="1003"/>
    </location>
</feature>
<dbReference type="SMART" id="SM00448">
    <property type="entry name" value="REC"/>
    <property type="match status" value="1"/>
</dbReference>
<dbReference type="InterPro" id="IPR036097">
    <property type="entry name" value="HisK_dim/P_sf"/>
</dbReference>
<dbReference type="InterPro" id="IPR004358">
    <property type="entry name" value="Sig_transdc_His_kin-like_C"/>
</dbReference>
<dbReference type="SUPFAM" id="SSF55874">
    <property type="entry name" value="ATPase domain of HSP90 chaperone/DNA topoisomerase II/histidine kinase"/>
    <property type="match status" value="1"/>
</dbReference>
<gene>
    <name evidence="6" type="ORF">yc1106_06260</name>
</gene>
<keyword evidence="1 2" id="KW-0597">Phosphoprotein</keyword>
<dbReference type="PROSITE" id="PS50110">
    <property type="entry name" value="RESPONSE_REGULATORY"/>
    <property type="match status" value="1"/>
</dbReference>
<dbReference type="GO" id="GO:0000155">
    <property type="term" value="F:phosphorelay sensor kinase activity"/>
    <property type="evidence" value="ECO:0007669"/>
    <property type="project" value="InterPro"/>
</dbReference>
<proteinExistence type="predicted"/>
<accession>A0A9Q8Z9J6</accession>
<dbReference type="Pfam" id="PF00072">
    <property type="entry name" value="Response_reg"/>
    <property type="match status" value="1"/>
</dbReference>
<dbReference type="SUPFAM" id="SSF52172">
    <property type="entry name" value="CheY-like"/>
    <property type="match status" value="1"/>
</dbReference>
<dbReference type="SUPFAM" id="SSF47384">
    <property type="entry name" value="Homodimeric domain of signal transducing histidine kinase"/>
    <property type="match status" value="1"/>
</dbReference>
<dbReference type="InterPro" id="IPR036890">
    <property type="entry name" value="HATPase_C_sf"/>
</dbReference>
<feature type="domain" description="Response regulatory" evidence="5">
    <location>
        <begin position="1100"/>
        <end position="1257"/>
    </location>
</feature>
<dbReference type="PROSITE" id="PS50109">
    <property type="entry name" value="HIS_KIN"/>
    <property type="match status" value="1"/>
</dbReference>
<dbReference type="Pfam" id="PF00512">
    <property type="entry name" value="HisKA"/>
    <property type="match status" value="1"/>
</dbReference>
<dbReference type="InterPro" id="IPR058846">
    <property type="entry name" value="PAS-like"/>
</dbReference>
<organism evidence="6 7">
    <name type="scientific">Curvularia clavata</name>
    <dbReference type="NCBI Taxonomy" id="95742"/>
    <lineage>
        <taxon>Eukaryota</taxon>
        <taxon>Fungi</taxon>
        <taxon>Dikarya</taxon>
        <taxon>Ascomycota</taxon>
        <taxon>Pezizomycotina</taxon>
        <taxon>Dothideomycetes</taxon>
        <taxon>Pleosporomycetidae</taxon>
        <taxon>Pleosporales</taxon>
        <taxon>Pleosporineae</taxon>
        <taxon>Pleosporaceae</taxon>
        <taxon>Curvularia</taxon>
    </lineage>
</organism>
<dbReference type="Pfam" id="PF26131">
    <property type="entry name" value="PAS-like"/>
    <property type="match status" value="1"/>
</dbReference>
<feature type="modified residue" description="4-aspartylphosphate" evidence="2">
    <location>
        <position position="1186"/>
    </location>
</feature>
<protein>
    <submittedName>
        <fullName evidence="6">Uncharacterized protein</fullName>
    </submittedName>
</protein>
<name>A0A9Q8Z9J6_CURCL</name>
<dbReference type="Gene3D" id="3.30.565.10">
    <property type="entry name" value="Histidine kinase-like ATPase, C-terminal domain"/>
    <property type="match status" value="1"/>
</dbReference>
<dbReference type="Pfam" id="PF02518">
    <property type="entry name" value="HATPase_c"/>
    <property type="match status" value="1"/>
</dbReference>
<dbReference type="InterPro" id="IPR003661">
    <property type="entry name" value="HisK_dim/P_dom"/>
</dbReference>
<dbReference type="SMART" id="SM00388">
    <property type="entry name" value="HisKA"/>
    <property type="match status" value="1"/>
</dbReference>
<dbReference type="SUPFAM" id="SSF55785">
    <property type="entry name" value="PYP-like sensor domain (PAS domain)"/>
    <property type="match status" value="1"/>
</dbReference>
<dbReference type="PRINTS" id="PR00344">
    <property type="entry name" value="BCTRLSENSOR"/>
</dbReference>
<evidence type="ECO:0000259" key="4">
    <source>
        <dbReference type="PROSITE" id="PS50109"/>
    </source>
</evidence>
<evidence type="ECO:0000313" key="7">
    <source>
        <dbReference type="Proteomes" id="UP001056012"/>
    </source>
</evidence>
<dbReference type="Gene3D" id="3.30.450.20">
    <property type="entry name" value="PAS domain"/>
    <property type="match status" value="2"/>
</dbReference>
<keyword evidence="7" id="KW-1185">Reference proteome</keyword>
<reference evidence="6" key="1">
    <citation type="submission" date="2021-12" db="EMBL/GenBank/DDBJ databases">
        <title>Curvularia clavata genome.</title>
        <authorList>
            <person name="Cao Y."/>
        </authorList>
    </citation>
    <scope>NUCLEOTIDE SEQUENCE</scope>
    <source>
        <strain evidence="6">Yc1106</strain>
    </source>
</reference>